<comment type="cofactor">
    <cofactor evidence="17">
        <name>FAD</name>
        <dbReference type="ChEBI" id="CHEBI:57692"/>
    </cofactor>
</comment>
<dbReference type="SUPFAM" id="SSF47741">
    <property type="entry name" value="CO dehydrogenase ISP C-domain like"/>
    <property type="match status" value="1"/>
</dbReference>
<dbReference type="InterPro" id="IPR016169">
    <property type="entry name" value="FAD-bd_PCMH_sub2"/>
</dbReference>
<evidence type="ECO:0000256" key="2">
    <source>
        <dbReference type="ARBA" id="ARBA00006849"/>
    </source>
</evidence>
<accession>A0AAJ7WEQ7</accession>
<dbReference type="Gene3D" id="1.10.150.120">
    <property type="entry name" value="[2Fe-2S]-binding domain"/>
    <property type="match status" value="1"/>
</dbReference>
<evidence type="ECO:0000256" key="15">
    <source>
        <dbReference type="ARBA" id="ARBA00072265"/>
    </source>
</evidence>
<dbReference type="GO" id="GO:0005506">
    <property type="term" value="F:iron ion binding"/>
    <property type="evidence" value="ECO:0007669"/>
    <property type="project" value="InterPro"/>
</dbReference>
<dbReference type="Gene3D" id="3.30.390.50">
    <property type="entry name" value="CO dehydrogenase flavoprotein, C-terminal domain"/>
    <property type="match status" value="1"/>
</dbReference>
<evidence type="ECO:0000256" key="5">
    <source>
        <dbReference type="ARBA" id="ARBA00022630"/>
    </source>
</evidence>
<dbReference type="FunFam" id="3.30.390.50:FF:000003">
    <property type="entry name" value="Aldehyde oxidase1"/>
    <property type="match status" value="1"/>
</dbReference>
<dbReference type="PIRSF" id="PIRSF000127">
    <property type="entry name" value="Xanthine_DH"/>
    <property type="match status" value="1"/>
</dbReference>
<dbReference type="Gene3D" id="3.30.365.10">
    <property type="entry name" value="Aldehyde oxidase/xanthine dehydrogenase, molybdopterin binding domain"/>
    <property type="match status" value="4"/>
</dbReference>
<evidence type="ECO:0000256" key="4">
    <source>
        <dbReference type="ARBA" id="ARBA00022505"/>
    </source>
</evidence>
<dbReference type="InterPro" id="IPR036318">
    <property type="entry name" value="FAD-bd_PCMH-like_sf"/>
</dbReference>
<feature type="binding site" evidence="18">
    <location>
        <position position="134"/>
    </location>
    <ligand>
        <name>[2Fe-2S] cluster</name>
        <dbReference type="ChEBI" id="CHEBI:190135"/>
        <label>2</label>
    </ligand>
</feature>
<dbReference type="InterPro" id="IPR016208">
    <property type="entry name" value="Ald_Oxase/xanthine_DH-like"/>
</dbReference>
<feature type="active site" description="Proton acceptor" evidence="16">
    <location>
        <position position="1232"/>
    </location>
</feature>
<evidence type="ECO:0000256" key="14">
    <source>
        <dbReference type="ARBA" id="ARBA00052415"/>
    </source>
</evidence>
<dbReference type="Pfam" id="PF02738">
    <property type="entry name" value="MoCoBD_1"/>
    <property type="match status" value="1"/>
</dbReference>
<dbReference type="Pfam" id="PF01315">
    <property type="entry name" value="Ald_Xan_dh_C"/>
    <property type="match status" value="1"/>
</dbReference>
<feature type="binding site" evidence="18">
    <location>
        <position position="760"/>
    </location>
    <ligand>
        <name>Mo-molybdopterin</name>
        <dbReference type="ChEBI" id="CHEBI:71302"/>
    </ligand>
    <ligandPart>
        <name>Mo</name>
        <dbReference type="ChEBI" id="CHEBI:28685"/>
    </ligandPart>
</feature>
<keyword evidence="9" id="KW-0560">Oxidoreductase</keyword>
<dbReference type="FunFam" id="3.90.1170.50:FF:000003">
    <property type="entry name" value="Aldehyde oxidase"/>
    <property type="match status" value="1"/>
</dbReference>
<dbReference type="InterPro" id="IPR036683">
    <property type="entry name" value="CO_DH_flav_C_dom_sf"/>
</dbReference>
<comment type="similarity">
    <text evidence="2">Belongs to the xanthine dehydrogenase family.</text>
</comment>
<evidence type="ECO:0000256" key="13">
    <source>
        <dbReference type="ARBA" id="ARBA00034078"/>
    </source>
</evidence>
<dbReference type="InterPro" id="IPR036884">
    <property type="entry name" value="2Fe-2S-bd_dom_sf"/>
</dbReference>
<keyword evidence="7 18" id="KW-0479">Metal-binding</keyword>
<reference evidence="21" key="1">
    <citation type="submission" date="2025-08" db="UniProtKB">
        <authorList>
            <consortium name="RefSeq"/>
        </authorList>
    </citation>
    <scope>IDENTIFICATION</scope>
    <source>
        <tissue evidence="21">Whole body</tissue>
    </source>
</reference>
<feature type="binding site" evidence="18">
    <location>
        <position position="168"/>
    </location>
    <ligand>
        <name>[2Fe-2S] cluster</name>
        <dbReference type="ChEBI" id="CHEBI:190135"/>
        <label>2</label>
    </ligand>
</feature>
<evidence type="ECO:0000256" key="12">
    <source>
        <dbReference type="ARBA" id="ARBA00023140"/>
    </source>
</evidence>
<comment type="cofactor">
    <cofactor evidence="18">
        <name>Mo-molybdopterin</name>
        <dbReference type="ChEBI" id="CHEBI:71302"/>
    </cofactor>
    <text evidence="18">Binds 1 Mo-molybdopterin (Mo-MPT) cofactor per subunit.</text>
</comment>
<keyword evidence="20" id="KW-1185">Reference proteome</keyword>
<dbReference type="InterPro" id="IPR012675">
    <property type="entry name" value="Beta-grasp_dom_sf"/>
</dbReference>
<comment type="cofactor">
    <cofactor evidence="13">
        <name>[2Fe-2S] cluster</name>
        <dbReference type="ChEBI" id="CHEBI:190135"/>
    </cofactor>
</comment>
<name>A0AAJ7WEQ7_9HYME</name>
<evidence type="ECO:0000256" key="16">
    <source>
        <dbReference type="PIRSR" id="PIRSR000127-1"/>
    </source>
</evidence>
<dbReference type="PANTHER" id="PTHR11908:SF132">
    <property type="entry name" value="ALDEHYDE OXIDASE 1-RELATED"/>
    <property type="match status" value="1"/>
</dbReference>
<dbReference type="SUPFAM" id="SSF54665">
    <property type="entry name" value="CO dehydrogenase molybdoprotein N-domain-like"/>
    <property type="match status" value="1"/>
</dbReference>
<dbReference type="InterPro" id="IPR002346">
    <property type="entry name" value="Mopterin_DH_FAD-bd"/>
</dbReference>
<dbReference type="RefSeq" id="XP_026673703.1">
    <property type="nucleotide sequence ID" value="XM_026817902.1"/>
</dbReference>
<feature type="binding site" evidence="18">
    <location>
        <position position="70"/>
    </location>
    <ligand>
        <name>[2Fe-2S] cluster</name>
        <dbReference type="ChEBI" id="CHEBI:190135"/>
        <label>1</label>
    </ligand>
</feature>
<keyword evidence="8 17" id="KW-0274">FAD</keyword>
<evidence type="ECO:0000256" key="9">
    <source>
        <dbReference type="ARBA" id="ARBA00023002"/>
    </source>
</evidence>
<dbReference type="InterPro" id="IPR036010">
    <property type="entry name" value="2Fe-2S_ferredoxin-like_sf"/>
</dbReference>
<dbReference type="Proteomes" id="UP000694925">
    <property type="component" value="Unplaced"/>
</dbReference>
<dbReference type="Gene3D" id="3.30.465.10">
    <property type="match status" value="1"/>
</dbReference>
<feature type="binding site" evidence="17">
    <location>
        <position position="420"/>
    </location>
    <ligand>
        <name>FAD</name>
        <dbReference type="ChEBI" id="CHEBI:57692"/>
    </ligand>
</feature>
<dbReference type="GO" id="GO:0050302">
    <property type="term" value="F:indole-3-acetaldehyde oxidase activity"/>
    <property type="evidence" value="ECO:0007669"/>
    <property type="project" value="UniProtKB-EC"/>
</dbReference>
<dbReference type="SUPFAM" id="SSF55447">
    <property type="entry name" value="CO dehydrogenase flavoprotein C-terminal domain-like"/>
    <property type="match status" value="1"/>
</dbReference>
<feature type="binding site" evidence="18">
    <location>
        <position position="78"/>
    </location>
    <ligand>
        <name>[2Fe-2S] cluster</name>
        <dbReference type="ChEBI" id="CHEBI:190135"/>
        <label>1</label>
    </ligand>
</feature>
<dbReference type="Pfam" id="PF20256">
    <property type="entry name" value="MoCoBD_2"/>
    <property type="match status" value="1"/>
</dbReference>
<dbReference type="SMART" id="SM01092">
    <property type="entry name" value="CO_deh_flav_C"/>
    <property type="match status" value="1"/>
</dbReference>
<feature type="binding site" evidence="18">
    <location>
        <position position="137"/>
    </location>
    <ligand>
        <name>[2Fe-2S] cluster</name>
        <dbReference type="ChEBI" id="CHEBI:190135"/>
        <label>2</label>
    </ligand>
</feature>
<feature type="binding site" evidence="17">
    <location>
        <position position="402"/>
    </location>
    <ligand>
        <name>FAD</name>
        <dbReference type="ChEBI" id="CHEBI:57692"/>
    </ligand>
</feature>
<comment type="catalytic activity">
    <reaction evidence="14">
        <text>indole-3-acetaldehyde + O2 + H2O = (indol-3-yl)acetate + H2O2 + H(+)</text>
        <dbReference type="Rhea" id="RHEA:16277"/>
        <dbReference type="ChEBI" id="CHEBI:15377"/>
        <dbReference type="ChEBI" id="CHEBI:15378"/>
        <dbReference type="ChEBI" id="CHEBI:15379"/>
        <dbReference type="ChEBI" id="CHEBI:16240"/>
        <dbReference type="ChEBI" id="CHEBI:18086"/>
        <dbReference type="ChEBI" id="CHEBI:30854"/>
        <dbReference type="EC" id="1.2.3.7"/>
    </reaction>
</comment>
<keyword evidence="12" id="KW-0576">Peroxisome</keyword>
<evidence type="ECO:0000256" key="18">
    <source>
        <dbReference type="PIRSR" id="PIRSR000127-3"/>
    </source>
</evidence>
<dbReference type="InterPro" id="IPR008274">
    <property type="entry name" value="AldOxase/xan_DH_MoCoBD1"/>
</dbReference>
<evidence type="ECO:0000256" key="7">
    <source>
        <dbReference type="ARBA" id="ARBA00022723"/>
    </source>
</evidence>
<evidence type="ECO:0000256" key="10">
    <source>
        <dbReference type="ARBA" id="ARBA00023004"/>
    </source>
</evidence>
<dbReference type="SUPFAM" id="SSF54292">
    <property type="entry name" value="2Fe-2S ferredoxin-like"/>
    <property type="match status" value="1"/>
</dbReference>
<feature type="binding site" evidence="18">
    <location>
        <position position="1057"/>
    </location>
    <ligand>
        <name>Mo-molybdopterin</name>
        <dbReference type="ChEBI" id="CHEBI:71302"/>
    </ligand>
    <ligandPart>
        <name>Mo</name>
        <dbReference type="ChEBI" id="CHEBI:28685"/>
    </ligandPart>
</feature>
<gene>
    <name evidence="21" type="primary">LOC108630201</name>
</gene>
<dbReference type="PROSITE" id="PS00197">
    <property type="entry name" value="2FE2S_FER_1"/>
    <property type="match status" value="1"/>
</dbReference>
<dbReference type="InterPro" id="IPR000674">
    <property type="entry name" value="Ald_Oxase/Xan_DH_a/b"/>
</dbReference>
<keyword evidence="5" id="KW-0285">Flavoprotein</keyword>
<evidence type="ECO:0000313" key="21">
    <source>
        <dbReference type="RefSeq" id="XP_026673703.1"/>
    </source>
</evidence>
<protein>
    <recommendedName>
        <fullName evidence="15">Indole-3-acetaldehyde oxidase</fullName>
    </recommendedName>
</protein>
<dbReference type="SUPFAM" id="SSF56003">
    <property type="entry name" value="Molybdenum cofactor-binding domain"/>
    <property type="match status" value="1"/>
</dbReference>
<feature type="binding site" evidence="18">
    <location>
        <position position="903"/>
    </location>
    <ligand>
        <name>Mo-molybdopterin</name>
        <dbReference type="ChEBI" id="CHEBI:71302"/>
    </ligand>
    <ligandPart>
        <name>Mo</name>
        <dbReference type="ChEBI" id="CHEBI:28685"/>
    </ligandPart>
</feature>
<comment type="subcellular location">
    <subcellularLocation>
        <location evidence="1">Peroxisome</location>
    </subcellularLocation>
</comment>
<dbReference type="Gene3D" id="3.10.20.30">
    <property type="match status" value="1"/>
</dbReference>
<feature type="binding site" evidence="18">
    <location>
        <position position="170"/>
    </location>
    <ligand>
        <name>[2Fe-2S] cluster</name>
        <dbReference type="ChEBI" id="CHEBI:190135"/>
        <label>2</label>
    </ligand>
</feature>
<dbReference type="FunFam" id="3.30.465.10:FF:000013">
    <property type="entry name" value="Aldehyde oxidase"/>
    <property type="match status" value="1"/>
</dbReference>
<proteinExistence type="inferred from homology"/>
<feature type="domain" description="FAD-binding PCMH-type" evidence="19">
    <location>
        <begin position="231"/>
        <end position="412"/>
    </location>
</feature>
<dbReference type="SMART" id="SM01008">
    <property type="entry name" value="Ald_Xan_dh_C"/>
    <property type="match status" value="1"/>
</dbReference>
<dbReference type="InterPro" id="IPR037165">
    <property type="entry name" value="AldOxase/xan_DH_Mopterin-bd_sf"/>
</dbReference>
<evidence type="ECO:0000256" key="11">
    <source>
        <dbReference type="ARBA" id="ARBA00023014"/>
    </source>
</evidence>
<evidence type="ECO:0000256" key="3">
    <source>
        <dbReference type="ARBA" id="ARBA00011738"/>
    </source>
</evidence>
<dbReference type="InterPro" id="IPR036856">
    <property type="entry name" value="Ald_Oxase/Xan_DH_a/b_sf"/>
</dbReference>
<dbReference type="InterPro" id="IPR016166">
    <property type="entry name" value="FAD-bd_PCMH"/>
</dbReference>
<evidence type="ECO:0000259" key="19">
    <source>
        <dbReference type="PROSITE" id="PS51387"/>
    </source>
</evidence>
<organism evidence="20 21">
    <name type="scientific">Ceratina calcarata</name>
    <dbReference type="NCBI Taxonomy" id="156304"/>
    <lineage>
        <taxon>Eukaryota</taxon>
        <taxon>Metazoa</taxon>
        <taxon>Ecdysozoa</taxon>
        <taxon>Arthropoda</taxon>
        <taxon>Hexapoda</taxon>
        <taxon>Insecta</taxon>
        <taxon>Pterygota</taxon>
        <taxon>Neoptera</taxon>
        <taxon>Endopterygota</taxon>
        <taxon>Hymenoptera</taxon>
        <taxon>Apocrita</taxon>
        <taxon>Aculeata</taxon>
        <taxon>Apoidea</taxon>
        <taxon>Anthophila</taxon>
        <taxon>Apidae</taxon>
        <taxon>Ceratina</taxon>
        <taxon>Zadontomerus</taxon>
    </lineage>
</organism>
<dbReference type="Pfam" id="PF03450">
    <property type="entry name" value="CO_deh_flav_C"/>
    <property type="match status" value="1"/>
</dbReference>
<keyword evidence="10 18" id="KW-0408">Iron</keyword>
<keyword evidence="4 18" id="KW-0500">Molybdenum</keyword>
<evidence type="ECO:0000256" key="17">
    <source>
        <dbReference type="PIRSR" id="PIRSR000127-2"/>
    </source>
</evidence>
<dbReference type="InterPro" id="IPR002888">
    <property type="entry name" value="2Fe-2S-bd"/>
</dbReference>
<evidence type="ECO:0000256" key="6">
    <source>
        <dbReference type="ARBA" id="ARBA00022714"/>
    </source>
</evidence>
<dbReference type="Gene3D" id="3.90.1170.50">
    <property type="entry name" value="Aldehyde oxidase/xanthine dehydrogenase, a/b hammerhead"/>
    <property type="match status" value="1"/>
</dbReference>
<sequence length="1287" mass="143204">MCPKDATPRRTDNTTDTIVPRRSIMASSQRTIEFTINGQPYTVTEDVPPRTPLNTFIREYAKLPGTKAMCLEGGCGACIVSAEVTGKTMSVNSCLVPILICNGWAITTIEGLGNKKDGYHTLQAALAGKNGSQCGYCSPGMVMNMYSLIHDKNQTMKEIENSFGSNICRCTGYRPILEAFKSFATDAPKNLVQDIYDIEELFDIKTCKRTGQICRKNCHASEETAECDIEMCVGSSQFRKVRSVQDVFTVFQNNPTASYIIHGGNTAQGVYRLEYTPDISIDVNDVPDLRRIDKQNDTLTLGANCSLTVAMNTFEKYSNDKNFEYLQYLAKHIDLIASVPVRNIGSMAGNLMTKHARREFPSDLYLILETAGAQLHIVEASGKKSSMDLLEFLNFDMKHKLLYSVVLPALGKEYEYRSYKIMPRAQNAHAHVNAGFLFKLDGTGKVLQKPNIIMGGINKDFLHASNTEEFLVGKSIYDKDVIREALNKLDAELRPDHVLPDYSPEFRKLLAEGLFYKFILSVKPENTNERQRSGATILERGLSSGKHEFQTDKSLWPVTEPLPKIESIHQTSGEAQYVNDLPPIAHEVHCAFVLTTVANGKVENIDTSEAMKMDGVIAFYTAKDIPGQNAFIYKSAQQIGLLYDEVLFVDKEIEYAGQPIGVIVATSFTLANKAASKVRVTYSDFVPKKMLLSIEDVIASKDESRLLRSADEPAKTKGNDVKHVVEGVFRCGGQYHFTMETQCCVCIPVEDGMDVYSATQWVDLIQTSIAKCLNVKNNSLNIVVRRLGGGYGAKISRATQITVACALVSHLLNRPARFVMTIEANMSSIGKRYDTRQEYKIGVNDDGRIQYLNSTYWGNGGSNFNEMQGPAVIEAMQNCYDSSTWTRLGYEAKTDLPSNTYCRAPGTTEGCAIAENMIEHIAKVVGKDPLQVRYANMLDEHKRMLQPMTEDLMKYADYDTRKRAVETFNNENRWKKKGISLMTMHYAFAYFGKFHALVSLYARDGTVSVTHGGIECGQGINTKVAQIAAHTLGIDLSLVTVKPTNNLTAPNNMVTGGSVTSETCAYATLQACKELLNRLEPIKQQLGGNPSWQELLMAAYNKNVDLCAQYMYSTDDQDLKAYPIYGVAITEVQIDVLTGQHVVERVDILEDCGRSMNPEVDLGQVEGSFVMGMGYWTTEDLIYDPSTGQLTNNRTWNYKPPGAKDIPVDFRVYFRQNAPNNATVLRSKATGEPPLCLSYTVPIAIRYALDSARKDAGNNDPWYQLDAPLTTEKILLSSLTSKEQMIY</sequence>
<feature type="binding site" evidence="18">
    <location>
        <position position="94"/>
    </location>
    <ligand>
        <name>[2Fe-2S] cluster</name>
        <dbReference type="ChEBI" id="CHEBI:190135"/>
        <label>1</label>
    </ligand>
</feature>
<comment type="subunit">
    <text evidence="3">Homodimer.</text>
</comment>
<dbReference type="FunFam" id="3.30.365.10:FF:000008">
    <property type="entry name" value="Aldehyde oxidase1"/>
    <property type="match status" value="1"/>
</dbReference>
<dbReference type="PANTHER" id="PTHR11908">
    <property type="entry name" value="XANTHINE DEHYDROGENASE"/>
    <property type="match status" value="1"/>
</dbReference>
<dbReference type="GO" id="GO:0051537">
    <property type="term" value="F:2 iron, 2 sulfur cluster binding"/>
    <property type="evidence" value="ECO:0007669"/>
    <property type="project" value="UniProtKB-KW"/>
</dbReference>
<dbReference type="InterPro" id="IPR005107">
    <property type="entry name" value="CO_DH_flav_C"/>
</dbReference>
<feature type="binding site" evidence="18">
    <location>
        <position position="75"/>
    </location>
    <ligand>
        <name>[2Fe-2S] cluster</name>
        <dbReference type="ChEBI" id="CHEBI:190135"/>
        <label>1</label>
    </ligand>
</feature>
<dbReference type="Pfam" id="PF00941">
    <property type="entry name" value="FAD_binding_5"/>
    <property type="match status" value="1"/>
</dbReference>
<dbReference type="SUPFAM" id="SSF56176">
    <property type="entry name" value="FAD-binding/transporter-associated domain-like"/>
    <property type="match status" value="1"/>
</dbReference>
<dbReference type="GO" id="GO:0071949">
    <property type="term" value="F:FAD binding"/>
    <property type="evidence" value="ECO:0007669"/>
    <property type="project" value="InterPro"/>
</dbReference>
<evidence type="ECO:0000313" key="20">
    <source>
        <dbReference type="Proteomes" id="UP000694925"/>
    </source>
</evidence>
<dbReference type="GeneID" id="108630201"/>
<dbReference type="InterPro" id="IPR046867">
    <property type="entry name" value="AldOxase/xan_DH_MoCoBD2"/>
</dbReference>
<evidence type="ECO:0000256" key="8">
    <source>
        <dbReference type="ARBA" id="ARBA00022827"/>
    </source>
</evidence>
<keyword evidence="11 18" id="KW-0411">Iron-sulfur</keyword>
<keyword evidence="6 18" id="KW-0001">2Fe-2S</keyword>
<comment type="cofactor">
    <cofactor evidence="18">
        <name>[2Fe-2S] cluster</name>
        <dbReference type="ChEBI" id="CHEBI:190135"/>
    </cofactor>
    <text evidence="18">Binds 2 [2Fe-2S] clusters.</text>
</comment>
<dbReference type="PROSITE" id="PS51387">
    <property type="entry name" value="FAD_PCMH"/>
    <property type="match status" value="1"/>
</dbReference>
<evidence type="ECO:0000256" key="1">
    <source>
        <dbReference type="ARBA" id="ARBA00004275"/>
    </source>
</evidence>
<dbReference type="InterPro" id="IPR006058">
    <property type="entry name" value="2Fe2S_fd_BS"/>
</dbReference>
<dbReference type="Pfam" id="PF01799">
    <property type="entry name" value="Fer2_2"/>
    <property type="match status" value="1"/>
</dbReference>
<dbReference type="FunFam" id="3.30.365.10:FF:000001">
    <property type="entry name" value="Xanthine dehydrogenase oxidase"/>
    <property type="match status" value="1"/>
</dbReference>
<feature type="binding site" evidence="17">
    <location>
        <begin position="346"/>
        <end position="350"/>
    </location>
    <ligand>
        <name>FAD</name>
        <dbReference type="ChEBI" id="CHEBI:57692"/>
    </ligand>
</feature>
<dbReference type="GO" id="GO:0005777">
    <property type="term" value="C:peroxisome"/>
    <property type="evidence" value="ECO:0007669"/>
    <property type="project" value="UniProtKB-SubCell"/>
</dbReference>